<dbReference type="GO" id="GO:0005886">
    <property type="term" value="C:plasma membrane"/>
    <property type="evidence" value="ECO:0007669"/>
    <property type="project" value="UniProtKB-SubCell"/>
</dbReference>
<keyword evidence="3 8" id="KW-0813">Transport</keyword>
<keyword evidence="6 8" id="KW-1133">Transmembrane helix</keyword>
<feature type="transmembrane region" description="Helical" evidence="8">
    <location>
        <begin position="280"/>
        <end position="307"/>
    </location>
</feature>
<evidence type="ECO:0000256" key="4">
    <source>
        <dbReference type="ARBA" id="ARBA00022596"/>
    </source>
</evidence>
<feature type="transmembrane region" description="Helical" evidence="8">
    <location>
        <begin position="54"/>
        <end position="72"/>
    </location>
</feature>
<feature type="transmembrane region" description="Helical" evidence="8">
    <location>
        <begin position="29"/>
        <end position="48"/>
    </location>
</feature>
<dbReference type="EMBL" id="FPCH01000002">
    <property type="protein sequence ID" value="SFV34370.1"/>
    <property type="molecule type" value="Genomic_DNA"/>
</dbReference>
<evidence type="ECO:0000256" key="8">
    <source>
        <dbReference type="RuleBase" id="RU362101"/>
    </source>
</evidence>
<feature type="transmembrane region" description="Helical" evidence="8">
    <location>
        <begin position="93"/>
        <end position="125"/>
    </location>
</feature>
<accession>A0A1I7NI91</accession>
<dbReference type="InterPro" id="IPR004688">
    <property type="entry name" value="Ni/Co_transpt"/>
</dbReference>
<keyword evidence="4" id="KW-0533">Nickel</keyword>
<evidence type="ECO:0000256" key="2">
    <source>
        <dbReference type="ARBA" id="ARBA00010892"/>
    </source>
</evidence>
<feature type="transmembrane region" description="Helical" evidence="8">
    <location>
        <begin position="327"/>
        <end position="349"/>
    </location>
</feature>
<dbReference type="STRING" id="51670.SAMN04488557_2302"/>
<dbReference type="GO" id="GO:0012505">
    <property type="term" value="C:endomembrane system"/>
    <property type="evidence" value="ECO:0007669"/>
    <property type="project" value="UniProtKB-SubCell"/>
</dbReference>
<protein>
    <recommendedName>
        <fullName evidence="8">Nickel/cobalt efflux system</fullName>
    </recommendedName>
</protein>
<sequence>MASLYRGALRIIALNPFDDQPDRDNAKAALIYAVLAVANIGAWVWAFIAFSDRPALLGTALLAYVFGLRHAFDADHIAAIDNVVRKLMQDGKAPYSAGFFFSLGHSTVVVLASIAIAIAIAAAAMQSRLEEFHDIGGVFGTMVSSLFLLIIGIINLVILKSVWAAFTRVKRGEKIVDEDLDTLLAGQGLLARIFRPLFRIVSSSWQMYPIGFLFGLGFDTATEIGLLGISAAQAAQGMSFLTILVFPALFTAGMALMDTTDSILMTRAYGWAFVNPLRKLWYNLTITAASVVVAIFIGGIEALGLIGDKLGLKEGLWAVVGDLNDNLTNFGFVVVGIFIGSWIISTVLYRAMGYDALNVEESFSPSSRAPLVKKPTR</sequence>
<evidence type="ECO:0000313" key="10">
    <source>
        <dbReference type="Proteomes" id="UP000199423"/>
    </source>
</evidence>
<evidence type="ECO:0000256" key="3">
    <source>
        <dbReference type="ARBA" id="ARBA00022448"/>
    </source>
</evidence>
<organism evidence="9 10">
    <name type="scientific">Hyphomicrobium facile</name>
    <dbReference type="NCBI Taxonomy" id="51670"/>
    <lineage>
        <taxon>Bacteria</taxon>
        <taxon>Pseudomonadati</taxon>
        <taxon>Pseudomonadota</taxon>
        <taxon>Alphaproteobacteria</taxon>
        <taxon>Hyphomicrobiales</taxon>
        <taxon>Hyphomicrobiaceae</taxon>
        <taxon>Hyphomicrobium</taxon>
    </lineage>
</organism>
<comment type="subcellular location">
    <subcellularLocation>
        <location evidence="8">Cell membrane</location>
        <topology evidence="8">Multi-pass membrane protein</topology>
    </subcellularLocation>
    <subcellularLocation>
        <location evidence="1">Endomembrane system</location>
        <topology evidence="1">Multi-pass membrane protein</topology>
    </subcellularLocation>
</comment>
<dbReference type="Pfam" id="PF03824">
    <property type="entry name" value="NicO"/>
    <property type="match status" value="1"/>
</dbReference>
<evidence type="ECO:0000313" key="9">
    <source>
        <dbReference type="EMBL" id="SFV34370.1"/>
    </source>
</evidence>
<proteinExistence type="inferred from homology"/>
<evidence type="ECO:0000256" key="6">
    <source>
        <dbReference type="ARBA" id="ARBA00022989"/>
    </source>
</evidence>
<evidence type="ECO:0000256" key="1">
    <source>
        <dbReference type="ARBA" id="ARBA00004127"/>
    </source>
</evidence>
<feature type="transmembrane region" description="Helical" evidence="8">
    <location>
        <begin position="145"/>
        <end position="166"/>
    </location>
</feature>
<dbReference type="GO" id="GO:0015099">
    <property type="term" value="F:nickel cation transmembrane transporter activity"/>
    <property type="evidence" value="ECO:0007669"/>
    <property type="project" value="UniProtKB-UniRule"/>
</dbReference>
<dbReference type="PANTHER" id="PTHR31611:SF0">
    <property type="entry name" value="HIGH-AFFINITY NICKEL TRANSPORT PROTEIN NIC1"/>
    <property type="match status" value="1"/>
</dbReference>
<dbReference type="Proteomes" id="UP000199423">
    <property type="component" value="Unassembled WGS sequence"/>
</dbReference>
<evidence type="ECO:0000256" key="5">
    <source>
        <dbReference type="ARBA" id="ARBA00022692"/>
    </source>
</evidence>
<evidence type="ECO:0000256" key="7">
    <source>
        <dbReference type="ARBA" id="ARBA00023136"/>
    </source>
</evidence>
<dbReference type="NCBIfam" id="TIGR00802">
    <property type="entry name" value="nico"/>
    <property type="match status" value="1"/>
</dbReference>
<feature type="transmembrane region" description="Helical" evidence="8">
    <location>
        <begin position="238"/>
        <end position="259"/>
    </location>
</feature>
<dbReference type="AlphaFoldDB" id="A0A1I7NI91"/>
<reference evidence="10" key="1">
    <citation type="submission" date="2016-10" db="EMBL/GenBank/DDBJ databases">
        <authorList>
            <person name="Varghese N."/>
            <person name="Submissions S."/>
        </authorList>
    </citation>
    <scope>NUCLEOTIDE SEQUENCE [LARGE SCALE GENOMIC DNA]</scope>
    <source>
        <strain evidence="10">DSM 1565</strain>
    </source>
</reference>
<gene>
    <name evidence="9" type="ORF">SAMN04488557_2302</name>
</gene>
<name>A0A1I7NI91_9HYPH</name>
<dbReference type="PANTHER" id="PTHR31611">
    <property type="entry name" value="HIGH-AFFINITY NICKEL TRANSPORT PROTEIN NIC1"/>
    <property type="match status" value="1"/>
</dbReference>
<keyword evidence="7 8" id="KW-0472">Membrane</keyword>
<dbReference type="InterPro" id="IPR011541">
    <property type="entry name" value="Ni/Co_transpt_high_affinity"/>
</dbReference>
<keyword evidence="5 8" id="KW-0812">Transmembrane</keyword>
<comment type="similarity">
    <text evidence="2 8">Belongs to the NiCoT transporter (TC 2.A.52) family.</text>
</comment>
<keyword evidence="10" id="KW-1185">Reference proteome</keyword>